<protein>
    <submittedName>
        <fullName evidence="8">Predicted arabinose efflux permease, MFS family</fullName>
    </submittedName>
</protein>
<dbReference type="GO" id="GO:0022857">
    <property type="term" value="F:transmembrane transporter activity"/>
    <property type="evidence" value="ECO:0007669"/>
    <property type="project" value="InterPro"/>
</dbReference>
<evidence type="ECO:0000256" key="2">
    <source>
        <dbReference type="ARBA" id="ARBA00022475"/>
    </source>
</evidence>
<keyword evidence="3 6" id="KW-0812">Transmembrane</keyword>
<dbReference type="AlphaFoldDB" id="A0A1H1UQT8"/>
<feature type="transmembrane region" description="Helical" evidence="6">
    <location>
        <begin position="370"/>
        <end position="392"/>
    </location>
</feature>
<accession>A0A1H1UQT8</accession>
<dbReference type="SUPFAM" id="SSF103473">
    <property type="entry name" value="MFS general substrate transporter"/>
    <property type="match status" value="1"/>
</dbReference>
<feature type="transmembrane region" description="Helical" evidence="6">
    <location>
        <begin position="176"/>
        <end position="196"/>
    </location>
</feature>
<evidence type="ECO:0000313" key="9">
    <source>
        <dbReference type="Proteomes" id="UP000182237"/>
    </source>
</evidence>
<sequence length="398" mass="40596">MAVPSTAPTAPTAAPDRFPFVPLTAMGFAAFVYVTYEMFVVGLITPMAADLGVTEGSIGLLMTVYAGVVAVVTIPLISWTSRLDRRPVYIATLFFLAAGVILQATAVNYAMLVAARVTAALTHGVFWSLVNPMAARLAGPGRTGKAIAVVSMGSTMALVAGSPLATFLGTSVGWRAATWAIGAGVALSVVVLLATLPPMPAVRAQAGDEEARTRSALPSLIVFLLLAVTSVFATYTYLGLIIERVTAPELVAPGLSLYGLFGIVGVVVAGRRVDKRMLRMNGLAQVLLLLAAAAGLGALAAQGVAALVLVFLLVAAIGTGAGAQPTSATTLFLFAGRENQDRASAIYVVTFQVGIASGSALGALTVDAGFLPGTLLATAALALGAGAVLTLWSRPLLR</sequence>
<dbReference type="PANTHER" id="PTHR43124">
    <property type="entry name" value="PURINE EFFLUX PUMP PBUE"/>
    <property type="match status" value="1"/>
</dbReference>
<feature type="transmembrane region" description="Helical" evidence="6">
    <location>
        <begin position="88"/>
        <end position="107"/>
    </location>
</feature>
<dbReference type="eggNOG" id="COG2814">
    <property type="taxonomic scope" value="Bacteria"/>
</dbReference>
<proteinExistence type="predicted"/>
<evidence type="ECO:0000256" key="1">
    <source>
        <dbReference type="ARBA" id="ARBA00004651"/>
    </source>
</evidence>
<dbReference type="Pfam" id="PF07690">
    <property type="entry name" value="MFS_1"/>
    <property type="match status" value="1"/>
</dbReference>
<evidence type="ECO:0000256" key="6">
    <source>
        <dbReference type="SAM" id="Phobius"/>
    </source>
</evidence>
<dbReference type="GO" id="GO:0005886">
    <property type="term" value="C:plasma membrane"/>
    <property type="evidence" value="ECO:0007669"/>
    <property type="project" value="UniProtKB-SubCell"/>
</dbReference>
<feature type="transmembrane region" description="Helical" evidence="6">
    <location>
        <begin position="20"/>
        <end position="44"/>
    </location>
</feature>
<keyword evidence="2" id="KW-1003">Cell membrane</keyword>
<gene>
    <name evidence="8" type="ORF">SAMN04488539_2309</name>
</gene>
<feature type="domain" description="Major facilitator superfamily (MFS) profile" evidence="7">
    <location>
        <begin position="22"/>
        <end position="398"/>
    </location>
</feature>
<evidence type="ECO:0000313" key="8">
    <source>
        <dbReference type="EMBL" id="SDS74928.1"/>
    </source>
</evidence>
<feature type="transmembrane region" description="Helical" evidence="6">
    <location>
        <begin position="282"/>
        <end position="301"/>
    </location>
</feature>
<keyword evidence="5 6" id="KW-0472">Membrane</keyword>
<dbReference type="STRING" id="1203190.GCA_000312345_00638"/>
<organism evidence="8 9">
    <name type="scientific">Corynebacterium timonense</name>
    <dbReference type="NCBI Taxonomy" id="441500"/>
    <lineage>
        <taxon>Bacteria</taxon>
        <taxon>Bacillati</taxon>
        <taxon>Actinomycetota</taxon>
        <taxon>Actinomycetes</taxon>
        <taxon>Mycobacteriales</taxon>
        <taxon>Corynebacteriaceae</taxon>
        <taxon>Corynebacterium</taxon>
    </lineage>
</organism>
<dbReference type="InterPro" id="IPR011701">
    <property type="entry name" value="MFS"/>
</dbReference>
<comment type="subcellular location">
    <subcellularLocation>
        <location evidence="1">Cell membrane</location>
        <topology evidence="1">Multi-pass membrane protein</topology>
    </subcellularLocation>
</comment>
<feature type="transmembrane region" description="Helical" evidence="6">
    <location>
        <begin position="217"/>
        <end position="238"/>
    </location>
</feature>
<feature type="transmembrane region" description="Helical" evidence="6">
    <location>
        <begin position="250"/>
        <end position="270"/>
    </location>
</feature>
<dbReference type="Proteomes" id="UP000182237">
    <property type="component" value="Chromosome I"/>
</dbReference>
<keyword evidence="9" id="KW-1185">Reference proteome</keyword>
<dbReference type="PROSITE" id="PS50850">
    <property type="entry name" value="MFS"/>
    <property type="match status" value="1"/>
</dbReference>
<evidence type="ECO:0000256" key="5">
    <source>
        <dbReference type="ARBA" id="ARBA00023136"/>
    </source>
</evidence>
<evidence type="ECO:0000259" key="7">
    <source>
        <dbReference type="PROSITE" id="PS50850"/>
    </source>
</evidence>
<feature type="transmembrane region" description="Helical" evidence="6">
    <location>
        <begin position="56"/>
        <end position="76"/>
    </location>
</feature>
<feature type="transmembrane region" description="Helical" evidence="6">
    <location>
        <begin position="307"/>
        <end position="334"/>
    </location>
</feature>
<dbReference type="PANTHER" id="PTHR43124:SF4">
    <property type="entry name" value="SUGAR EFFLUX TRANSPORTER"/>
    <property type="match status" value="1"/>
</dbReference>
<reference evidence="8 9" key="1">
    <citation type="submission" date="2016-10" db="EMBL/GenBank/DDBJ databases">
        <authorList>
            <person name="de Groot N.N."/>
        </authorList>
    </citation>
    <scope>NUCLEOTIDE SEQUENCE [LARGE SCALE GENOMIC DNA]</scope>
    <source>
        <strain evidence="8 9">DSM 45434</strain>
    </source>
</reference>
<dbReference type="EMBL" id="LT629765">
    <property type="protein sequence ID" value="SDS74928.1"/>
    <property type="molecule type" value="Genomic_DNA"/>
</dbReference>
<feature type="transmembrane region" description="Helical" evidence="6">
    <location>
        <begin position="113"/>
        <end position="134"/>
    </location>
</feature>
<dbReference type="CDD" id="cd17324">
    <property type="entry name" value="MFS_NepI_like"/>
    <property type="match status" value="1"/>
</dbReference>
<name>A0A1H1UQT8_9CORY</name>
<dbReference type="Gene3D" id="1.20.1250.20">
    <property type="entry name" value="MFS general substrate transporter like domains"/>
    <property type="match status" value="1"/>
</dbReference>
<dbReference type="InterPro" id="IPR036259">
    <property type="entry name" value="MFS_trans_sf"/>
</dbReference>
<keyword evidence="4 6" id="KW-1133">Transmembrane helix</keyword>
<evidence type="ECO:0000256" key="4">
    <source>
        <dbReference type="ARBA" id="ARBA00022989"/>
    </source>
</evidence>
<evidence type="ECO:0000256" key="3">
    <source>
        <dbReference type="ARBA" id="ARBA00022692"/>
    </source>
</evidence>
<feature type="transmembrane region" description="Helical" evidence="6">
    <location>
        <begin position="346"/>
        <end position="364"/>
    </location>
</feature>
<dbReference type="InterPro" id="IPR020846">
    <property type="entry name" value="MFS_dom"/>
</dbReference>
<dbReference type="InterPro" id="IPR050189">
    <property type="entry name" value="MFS_Efflux_Transporters"/>
</dbReference>
<feature type="transmembrane region" description="Helical" evidence="6">
    <location>
        <begin position="146"/>
        <end position="170"/>
    </location>
</feature>